<evidence type="ECO:0000313" key="3">
    <source>
        <dbReference type="Proteomes" id="UP000765509"/>
    </source>
</evidence>
<accession>A0A9Q3D1F1</accession>
<proteinExistence type="predicted"/>
<dbReference type="PANTHER" id="PTHR37984:SF5">
    <property type="entry name" value="PROTEIN NYNRIN-LIKE"/>
    <property type="match status" value="1"/>
</dbReference>
<dbReference type="InterPro" id="IPR000477">
    <property type="entry name" value="RT_dom"/>
</dbReference>
<sequence length="241" mass="28433">MVGDFRELNTYTITERYPIPRIHATLTQLSKERFITSMDTLEGFHQNILTHHTRKLLRIIAHFAIYEYLRMPFGIENSSSDYQRMMNTLFPHELSGGWSTIYIDDIIICSESWKLNLERLSLVLKRILQVNKKITLKKCNFGFHELNYLGHLVSELRLGVDKNKVAAVLPKQMPQNKNKMMSFLGLSSYYKKNLKDFSIHATSLYRIRDQQTFFEMTQERSWEYDNIKYALINAPLLLTPE</sequence>
<keyword evidence="3" id="KW-1185">Reference proteome</keyword>
<feature type="domain" description="Reverse transcriptase" evidence="1">
    <location>
        <begin position="4"/>
        <end position="151"/>
    </location>
</feature>
<dbReference type="InterPro" id="IPR043502">
    <property type="entry name" value="DNA/RNA_pol_sf"/>
</dbReference>
<dbReference type="EMBL" id="AVOT02011476">
    <property type="protein sequence ID" value="MBW0492201.1"/>
    <property type="molecule type" value="Genomic_DNA"/>
</dbReference>
<protein>
    <recommendedName>
        <fullName evidence="1">Reverse transcriptase domain-containing protein</fullName>
    </recommendedName>
</protein>
<gene>
    <name evidence="2" type="ORF">O181_031916</name>
</gene>
<name>A0A9Q3D1F1_9BASI</name>
<organism evidence="2 3">
    <name type="scientific">Austropuccinia psidii MF-1</name>
    <dbReference type="NCBI Taxonomy" id="1389203"/>
    <lineage>
        <taxon>Eukaryota</taxon>
        <taxon>Fungi</taxon>
        <taxon>Dikarya</taxon>
        <taxon>Basidiomycota</taxon>
        <taxon>Pucciniomycotina</taxon>
        <taxon>Pucciniomycetes</taxon>
        <taxon>Pucciniales</taxon>
        <taxon>Sphaerophragmiaceae</taxon>
        <taxon>Austropuccinia</taxon>
    </lineage>
</organism>
<evidence type="ECO:0000259" key="1">
    <source>
        <dbReference type="Pfam" id="PF00078"/>
    </source>
</evidence>
<evidence type="ECO:0000313" key="2">
    <source>
        <dbReference type="EMBL" id="MBW0492201.1"/>
    </source>
</evidence>
<dbReference type="Proteomes" id="UP000765509">
    <property type="component" value="Unassembled WGS sequence"/>
</dbReference>
<dbReference type="CDD" id="cd01647">
    <property type="entry name" value="RT_LTR"/>
    <property type="match status" value="1"/>
</dbReference>
<dbReference type="OrthoDB" id="2743851at2759"/>
<dbReference type="Gene3D" id="3.30.70.270">
    <property type="match status" value="2"/>
</dbReference>
<dbReference type="PANTHER" id="PTHR37984">
    <property type="entry name" value="PROTEIN CBG26694"/>
    <property type="match status" value="1"/>
</dbReference>
<reference evidence="2" key="1">
    <citation type="submission" date="2021-03" db="EMBL/GenBank/DDBJ databases">
        <title>Draft genome sequence of rust myrtle Austropuccinia psidii MF-1, a brazilian biotype.</title>
        <authorList>
            <person name="Quecine M.C."/>
            <person name="Pachon D.M.R."/>
            <person name="Bonatelli M.L."/>
            <person name="Correr F.H."/>
            <person name="Franceschini L.M."/>
            <person name="Leite T.F."/>
            <person name="Margarido G.R.A."/>
            <person name="Almeida C.A."/>
            <person name="Ferrarezi J.A."/>
            <person name="Labate C.A."/>
        </authorList>
    </citation>
    <scope>NUCLEOTIDE SEQUENCE</scope>
    <source>
        <strain evidence="2">MF-1</strain>
    </source>
</reference>
<dbReference type="AlphaFoldDB" id="A0A9Q3D1F1"/>
<dbReference type="SUPFAM" id="SSF56672">
    <property type="entry name" value="DNA/RNA polymerases"/>
    <property type="match status" value="1"/>
</dbReference>
<dbReference type="Pfam" id="PF00078">
    <property type="entry name" value="RVT_1"/>
    <property type="match status" value="1"/>
</dbReference>
<dbReference type="Gene3D" id="3.10.10.10">
    <property type="entry name" value="HIV Type 1 Reverse Transcriptase, subunit A, domain 1"/>
    <property type="match status" value="1"/>
</dbReference>
<comment type="caution">
    <text evidence="2">The sequence shown here is derived from an EMBL/GenBank/DDBJ whole genome shotgun (WGS) entry which is preliminary data.</text>
</comment>
<dbReference type="InterPro" id="IPR050951">
    <property type="entry name" value="Retrovirus_Pol_polyprotein"/>
</dbReference>
<dbReference type="InterPro" id="IPR043128">
    <property type="entry name" value="Rev_trsase/Diguanyl_cyclase"/>
</dbReference>